<feature type="domain" description="Treble clef zinc finger" evidence="1">
    <location>
        <begin position="373"/>
        <end position="427"/>
    </location>
</feature>
<dbReference type="PANTHER" id="PTHR37317:SF1">
    <property type="entry name" value="ZINC-RIBBON DOMAIN-CONTAINING PROTEIN-RELATED"/>
    <property type="match status" value="1"/>
</dbReference>
<evidence type="ECO:0000313" key="2">
    <source>
        <dbReference type="EMBL" id="APZ33943.1"/>
    </source>
</evidence>
<dbReference type="InterPro" id="IPR025487">
    <property type="entry name" value="DUF4379"/>
</dbReference>
<sequence>MRWVGPRTRPEDQFAVDLATLRADREYRQLRRTGHIDATKLSEVVACVEAWASASSEPMNDAQMFRAAIAMTRGLVRSGLLEDAAMSAKTRRGMLESVCAFAVRGSNINVLVDAVALLLRADRLAGPHRAHALHRGETLAASDAPEDTVELTSSFYPRVRHLQLTQLVAVRQPGDRFIQAERLDREADYVCPKGHQFSSTGRVLRNSKSSGGCGYCARKKVAPETSLAATHPHLKASWHPTKNGDVQPEDVLAGTGDEYFWLCDEGHTFKTSPNARTTSGTGCGYCANILVDESNCLRTTHPHLAVDLNDEANDGVTADNVVAGSELVLAWICPLGHDYWTAPVYRAGGSNCHVCTHQVVHPTTCLAATHPEIAAMWHDTLNGDRTPYDVFAGSMEKAWFDCGEGHAYDGAIVSRVKGVGCRYCSNRAVCESNSMRVTRPDLAAQLHPTKNGAHTPDTLVAGTSHKLWWLCKLGHDWEVSGDNRVRQGTGCPYCSNKKVWPGYNDMATTRPDLAAELHPTLNGSIGADSVVAGTGKRLHWLCPCGHVWPATGDARANRGRGCAKCKKLRK</sequence>
<feature type="domain" description="Treble clef zinc finger" evidence="1">
    <location>
        <begin position="236"/>
        <end position="288"/>
    </location>
</feature>
<proteinExistence type="predicted"/>
<feature type="domain" description="Treble clef zinc finger" evidence="1">
    <location>
        <begin position="513"/>
        <end position="567"/>
    </location>
</feature>
<reference evidence="2 3" key="1">
    <citation type="submission" date="2016-12" db="EMBL/GenBank/DDBJ databases">
        <title>Complete genome sequence of Microbacterium aurum KACC 15219.</title>
        <authorList>
            <person name="Jung Y."/>
            <person name="Shin J.-H."/>
            <person name="Lee Y.-J."/>
            <person name="Yi H."/>
            <person name="Bahn Y.-S."/>
            <person name="Kim J.F."/>
            <person name="Lee D.-W."/>
        </authorList>
    </citation>
    <scope>NUCLEOTIDE SEQUENCE [LARGE SCALE GENOMIC DNA]</scope>
    <source>
        <strain evidence="2 3">KACC 15219</strain>
    </source>
</reference>
<organism evidence="2 3">
    <name type="scientific">Microbacterium aurum</name>
    <dbReference type="NCBI Taxonomy" id="36805"/>
    <lineage>
        <taxon>Bacteria</taxon>
        <taxon>Bacillati</taxon>
        <taxon>Actinomycetota</taxon>
        <taxon>Actinomycetes</taxon>
        <taxon>Micrococcales</taxon>
        <taxon>Microbacteriaceae</taxon>
        <taxon>Microbacterium</taxon>
    </lineage>
</organism>
<dbReference type="STRING" id="36805.BOH66_06475"/>
<evidence type="ECO:0000259" key="1">
    <source>
        <dbReference type="Pfam" id="PF14311"/>
    </source>
</evidence>
<accession>A0A1P8U797</accession>
<dbReference type="AlphaFoldDB" id="A0A1P8U797"/>
<dbReference type="EMBL" id="CP018762">
    <property type="protein sequence ID" value="APZ33943.1"/>
    <property type="molecule type" value="Genomic_DNA"/>
</dbReference>
<protein>
    <recommendedName>
        <fullName evidence="1">Treble clef zinc finger domain-containing protein</fullName>
    </recommendedName>
</protein>
<dbReference type="Proteomes" id="UP000187185">
    <property type="component" value="Chromosome"/>
</dbReference>
<gene>
    <name evidence="2" type="ORF">BOH66_06475</name>
</gene>
<feature type="domain" description="Treble clef zinc finger" evidence="1">
    <location>
        <begin position="442"/>
        <end position="497"/>
    </location>
</feature>
<dbReference type="KEGG" id="maur:BOH66_06475"/>
<keyword evidence="3" id="KW-1185">Reference proteome</keyword>
<evidence type="ECO:0000313" key="3">
    <source>
        <dbReference type="Proteomes" id="UP000187185"/>
    </source>
</evidence>
<dbReference type="Pfam" id="PF14311">
    <property type="entry name" value="DUF4379"/>
    <property type="match status" value="4"/>
</dbReference>
<dbReference type="PANTHER" id="PTHR37317">
    <property type="entry name" value="BLR8090 PROTEIN"/>
    <property type="match status" value="1"/>
</dbReference>
<name>A0A1P8U797_9MICO</name>